<feature type="binding site" evidence="8">
    <location>
        <position position="221"/>
    </location>
    <ligand>
        <name>Mg(2+)</name>
        <dbReference type="ChEBI" id="CHEBI:18420"/>
        <label>1</label>
        <note>catalytic</note>
    </ligand>
</feature>
<dbReference type="FunFam" id="3.30.540.10:FF:000004">
    <property type="entry name" value="Inositol-1-monophosphatase"/>
    <property type="match status" value="1"/>
</dbReference>
<evidence type="ECO:0000256" key="6">
    <source>
        <dbReference type="ARBA" id="ARBA00022801"/>
    </source>
</evidence>
<feature type="binding site" evidence="8">
    <location>
        <position position="375"/>
    </location>
    <ligand>
        <name>Mg(2+)</name>
        <dbReference type="ChEBI" id="CHEBI:18420"/>
        <label>1</label>
        <note>catalytic</note>
    </ligand>
</feature>
<feature type="binding site" evidence="8">
    <location>
        <position position="198"/>
    </location>
    <ligand>
        <name>Mg(2+)</name>
        <dbReference type="ChEBI" id="CHEBI:18420"/>
        <label>1</label>
        <note>catalytic</note>
    </ligand>
</feature>
<dbReference type="Proteomes" id="UP000717515">
    <property type="component" value="Unassembled WGS sequence"/>
</dbReference>
<comment type="catalytic activity">
    <reaction evidence="1">
        <text>a myo-inositol phosphate + H2O = myo-inositol + phosphate</text>
        <dbReference type="Rhea" id="RHEA:24056"/>
        <dbReference type="ChEBI" id="CHEBI:15377"/>
        <dbReference type="ChEBI" id="CHEBI:17268"/>
        <dbReference type="ChEBI" id="CHEBI:43474"/>
        <dbReference type="ChEBI" id="CHEBI:84139"/>
        <dbReference type="EC" id="3.1.3.25"/>
    </reaction>
</comment>
<evidence type="ECO:0000256" key="7">
    <source>
        <dbReference type="ARBA" id="ARBA00022842"/>
    </source>
</evidence>
<dbReference type="InterPro" id="IPR020583">
    <property type="entry name" value="Inositol_monoP_metal-BS"/>
</dbReference>
<dbReference type="GO" id="GO:0007165">
    <property type="term" value="P:signal transduction"/>
    <property type="evidence" value="ECO:0007669"/>
    <property type="project" value="TreeGrafter"/>
</dbReference>
<reference evidence="10" key="1">
    <citation type="submission" date="2021-07" db="EMBL/GenBank/DDBJ databases">
        <title>Draft genome of Mortierella alpina, strain LL118, isolated from an aspen leaf litter sample.</title>
        <authorList>
            <person name="Yang S."/>
            <person name="Vinatzer B.A."/>
        </authorList>
    </citation>
    <scope>NUCLEOTIDE SEQUENCE</scope>
    <source>
        <strain evidence="10">LL118</strain>
    </source>
</reference>
<dbReference type="Gene3D" id="3.40.190.80">
    <property type="match status" value="1"/>
</dbReference>
<name>A0A9P8D0F0_MORAP</name>
<evidence type="ECO:0000256" key="8">
    <source>
        <dbReference type="PIRSR" id="PIRSR600760-2"/>
    </source>
</evidence>
<keyword evidence="5 8" id="KW-0479">Metal-binding</keyword>
<dbReference type="AlphaFoldDB" id="A0A9P8D0F0"/>
<accession>A0A9P8D0F0</accession>
<evidence type="ECO:0000256" key="3">
    <source>
        <dbReference type="ARBA" id="ARBA00009759"/>
    </source>
</evidence>
<keyword evidence="7 8" id="KW-0460">Magnesium</keyword>
<comment type="similarity">
    <text evidence="3">Belongs to the inositol monophosphatase superfamily.</text>
</comment>
<dbReference type="PRINTS" id="PR00377">
    <property type="entry name" value="IMPHPHTASES"/>
</dbReference>
<protein>
    <recommendedName>
        <fullName evidence="4">inositol-phosphate phosphatase</fullName>
        <ecNumber evidence="4">3.1.3.25</ecNumber>
    </recommendedName>
</protein>
<evidence type="ECO:0000256" key="9">
    <source>
        <dbReference type="SAM" id="MobiDB-lite"/>
    </source>
</evidence>
<dbReference type="GO" id="GO:0008934">
    <property type="term" value="F:inositol monophosphate 1-phosphatase activity"/>
    <property type="evidence" value="ECO:0007669"/>
    <property type="project" value="InterPro"/>
</dbReference>
<feature type="binding site" evidence="8">
    <location>
        <position position="220"/>
    </location>
    <ligand>
        <name>Mg(2+)</name>
        <dbReference type="ChEBI" id="CHEBI:18420"/>
        <label>2</label>
    </ligand>
</feature>
<evidence type="ECO:0000256" key="5">
    <source>
        <dbReference type="ARBA" id="ARBA00022723"/>
    </source>
</evidence>
<dbReference type="InterPro" id="IPR020550">
    <property type="entry name" value="Inositol_monophosphatase_CS"/>
</dbReference>
<gene>
    <name evidence="10" type="ORF">KVV02_007361</name>
</gene>
<organism evidence="10 11">
    <name type="scientific">Mortierella alpina</name>
    <name type="common">Oleaginous fungus</name>
    <name type="synonym">Mortierella renispora</name>
    <dbReference type="NCBI Taxonomy" id="64518"/>
    <lineage>
        <taxon>Eukaryota</taxon>
        <taxon>Fungi</taxon>
        <taxon>Fungi incertae sedis</taxon>
        <taxon>Mucoromycota</taxon>
        <taxon>Mortierellomycotina</taxon>
        <taxon>Mortierellomycetes</taxon>
        <taxon>Mortierellales</taxon>
        <taxon>Mortierellaceae</taxon>
        <taxon>Mortierella</taxon>
    </lineage>
</organism>
<dbReference type="Pfam" id="PF00459">
    <property type="entry name" value="Inositol_P"/>
    <property type="match status" value="1"/>
</dbReference>
<feature type="binding site" evidence="8">
    <location>
        <position position="218"/>
    </location>
    <ligand>
        <name>Mg(2+)</name>
        <dbReference type="ChEBI" id="CHEBI:18420"/>
        <label>1</label>
        <note>catalytic</note>
    </ligand>
</feature>
<dbReference type="EMBL" id="JAIFTL010000038">
    <property type="protein sequence ID" value="KAG9325536.1"/>
    <property type="molecule type" value="Genomic_DNA"/>
</dbReference>
<evidence type="ECO:0000256" key="4">
    <source>
        <dbReference type="ARBA" id="ARBA00013106"/>
    </source>
</evidence>
<feature type="compositionally biased region" description="Basic and acidic residues" evidence="9">
    <location>
        <begin position="11"/>
        <end position="37"/>
    </location>
</feature>
<dbReference type="GO" id="GO:0006020">
    <property type="term" value="P:inositol metabolic process"/>
    <property type="evidence" value="ECO:0007669"/>
    <property type="project" value="TreeGrafter"/>
</dbReference>
<comment type="cofactor">
    <cofactor evidence="2 8">
        <name>Mg(2+)</name>
        <dbReference type="ChEBI" id="CHEBI:18420"/>
    </cofactor>
</comment>
<proteinExistence type="inferred from homology"/>
<dbReference type="PANTHER" id="PTHR20854:SF4">
    <property type="entry name" value="INOSITOL-1-MONOPHOSPHATASE-RELATED"/>
    <property type="match status" value="1"/>
</dbReference>
<dbReference type="CDD" id="cd01639">
    <property type="entry name" value="IMPase"/>
    <property type="match status" value="1"/>
</dbReference>
<dbReference type="GO" id="GO:0046854">
    <property type="term" value="P:phosphatidylinositol phosphate biosynthetic process"/>
    <property type="evidence" value="ECO:0007669"/>
    <property type="project" value="InterPro"/>
</dbReference>
<dbReference type="PROSITE" id="PS00629">
    <property type="entry name" value="IMP_1"/>
    <property type="match status" value="1"/>
</dbReference>
<dbReference type="GO" id="GO:0046872">
    <property type="term" value="F:metal ion binding"/>
    <property type="evidence" value="ECO:0007669"/>
    <property type="project" value="UniProtKB-KW"/>
</dbReference>
<dbReference type="PROSITE" id="PS00630">
    <property type="entry name" value="IMP_2"/>
    <property type="match status" value="1"/>
</dbReference>
<evidence type="ECO:0000313" key="11">
    <source>
        <dbReference type="Proteomes" id="UP000717515"/>
    </source>
</evidence>
<evidence type="ECO:0000256" key="2">
    <source>
        <dbReference type="ARBA" id="ARBA00001946"/>
    </source>
</evidence>
<feature type="region of interest" description="Disordered" evidence="9">
    <location>
        <begin position="9"/>
        <end position="37"/>
    </location>
</feature>
<dbReference type="PANTHER" id="PTHR20854">
    <property type="entry name" value="INOSITOL MONOPHOSPHATASE"/>
    <property type="match status" value="1"/>
</dbReference>
<dbReference type="EC" id="3.1.3.25" evidence="4"/>
<dbReference type="Gene3D" id="3.30.540.10">
    <property type="entry name" value="Fructose-1,6-Bisphosphatase, subunit A, domain 1"/>
    <property type="match status" value="1"/>
</dbReference>
<dbReference type="InterPro" id="IPR000760">
    <property type="entry name" value="Inositol_monophosphatase-like"/>
</dbReference>
<evidence type="ECO:0000313" key="10">
    <source>
        <dbReference type="EMBL" id="KAG9325536.1"/>
    </source>
</evidence>
<comment type="caution">
    <text evidence="10">The sequence shown here is derived from an EMBL/GenBank/DDBJ whole genome shotgun (WGS) entry which is preliminary data.</text>
</comment>
<sequence length="450" mass="48995">MGKSVYPLLVMERDVQKQERTGEDADGERDQQRRRVDPGSLAPWFLARCCLSTPPPPPPPPCHYVAQTDTRRALQSHVHYTQEASCLQHSPLHPLSSVHASLAIINTAPHSQPTFFTMTHSYTTAQLNSFLEFGIQLAQLAGPVILEGFNSRFSPERSALLVKKGNTADLVTEWDQKVEKMVRAQIAEKMKDHCFIGEETVAGGEECKLTDAPTWIVDPIDGTTNFVHGFPFVAISIGLTINQEPVVGVIYNPILNQLFTAVKGQGAYLSKIDETPKTQGRRLPLSYPHAAPPLPSLSMALVAGEYGSDRSTDIFDPKVKSMRNLAARDPSSLAPGRAVGHAHGMRCLGSAAMNMMAVAQGQIDVYWEVGPWEWDVCAGIIIVREAGGVVVDGCGRDVTDGELLTGRRILTVRGCCGEDGDSSADASAAAQMKIVQEVWTVVEDIKCPRK</sequence>
<dbReference type="InterPro" id="IPR033942">
    <property type="entry name" value="IMPase"/>
</dbReference>
<dbReference type="SUPFAM" id="SSF56655">
    <property type="entry name" value="Carbohydrate phosphatase"/>
    <property type="match status" value="1"/>
</dbReference>
<keyword evidence="6" id="KW-0378">Hydrolase</keyword>
<evidence type="ECO:0000256" key="1">
    <source>
        <dbReference type="ARBA" id="ARBA00001033"/>
    </source>
</evidence>